<sequence>MEHYFFNNNVDANGRHEIHVKDCSSSPYVLNRTYIGYYSSCNEALQKAKALYPLKSFDGCYWCCRDCHKG</sequence>
<comment type="caution">
    <text evidence="1">The sequence shown here is derived from an EMBL/GenBank/DDBJ whole genome shotgun (WGS) entry which is preliminary data.</text>
</comment>
<evidence type="ECO:0000313" key="1">
    <source>
        <dbReference type="EMBL" id="MCR1823782.1"/>
    </source>
</evidence>
<dbReference type="AlphaFoldDB" id="A0A9X2MDE7"/>
<organism evidence="1 2">
    <name type="scientific">Terrisporobacter muris</name>
    <dbReference type="NCBI Taxonomy" id="2963284"/>
    <lineage>
        <taxon>Bacteria</taxon>
        <taxon>Bacillati</taxon>
        <taxon>Bacillota</taxon>
        <taxon>Clostridia</taxon>
        <taxon>Peptostreptococcales</taxon>
        <taxon>Peptostreptococcaceae</taxon>
        <taxon>Terrisporobacter</taxon>
    </lineage>
</organism>
<accession>A0A9X2MDE7</accession>
<keyword evidence="2" id="KW-1185">Reference proteome</keyword>
<dbReference type="RefSeq" id="WP_257560556.1">
    <property type="nucleotide sequence ID" value="NZ_JANKBY010000191.1"/>
</dbReference>
<proteinExistence type="predicted"/>
<dbReference type="Proteomes" id="UP001140817">
    <property type="component" value="Unassembled WGS sequence"/>
</dbReference>
<dbReference type="EMBL" id="JANKBY010000191">
    <property type="protein sequence ID" value="MCR1823782.1"/>
    <property type="molecule type" value="Genomic_DNA"/>
</dbReference>
<evidence type="ECO:0000313" key="2">
    <source>
        <dbReference type="Proteomes" id="UP001140817"/>
    </source>
</evidence>
<reference evidence="1" key="1">
    <citation type="submission" date="2022-07" db="EMBL/GenBank/DDBJ databases">
        <title>Enhanced cultured diversity of the mouse gut microbiota enables custom-made synthetic communities.</title>
        <authorList>
            <person name="Afrizal A."/>
        </authorList>
    </citation>
    <scope>NUCLEOTIDE SEQUENCE</scope>
    <source>
        <strain evidence="1">DSM 29186</strain>
    </source>
</reference>
<gene>
    <name evidence="1" type="ORF">NSA58_13385</name>
</gene>
<protein>
    <submittedName>
        <fullName evidence="1">Uncharacterized protein</fullName>
    </submittedName>
</protein>
<name>A0A9X2MDE7_9FIRM</name>